<name>A0ABS6IFQ3_9MICC</name>
<sequence>MVERLNEQLHLAEEALRNPDRWKGLSGYIMASCALEADSRGYLNLMTTRFDESETLLALRRRIQVHIEELVREARDTAAVRSNFRAEDLVFVFLANSRIAEMTMDVAPKSWRRNVELFLDGIRPERATPLTEPPMKPSQVARAMMRPRLRDPRRTERKGDKVSEA</sequence>
<gene>
    <name evidence="3" type="ORF">KSW38_23205</name>
</gene>
<dbReference type="Pfam" id="PF21597">
    <property type="entry name" value="TetR_C_43"/>
    <property type="match status" value="1"/>
</dbReference>
<dbReference type="InterPro" id="IPR049445">
    <property type="entry name" value="TetR_SbtR-like_C"/>
</dbReference>
<evidence type="ECO:0000313" key="3">
    <source>
        <dbReference type="EMBL" id="MBU8869209.1"/>
    </source>
</evidence>
<evidence type="ECO:0000313" key="4">
    <source>
        <dbReference type="Proteomes" id="UP000824166"/>
    </source>
</evidence>
<comment type="caution">
    <text evidence="3">The sequence shown here is derived from an EMBL/GenBank/DDBJ whole genome shotgun (WGS) entry which is preliminary data.</text>
</comment>
<evidence type="ECO:0000259" key="2">
    <source>
        <dbReference type="Pfam" id="PF21597"/>
    </source>
</evidence>
<protein>
    <recommendedName>
        <fullName evidence="2">Transcriptional regulator SbtR-like C-terminal domain-containing protein</fullName>
    </recommendedName>
</protein>
<reference evidence="3 4" key="1">
    <citation type="submission" date="2021-06" db="EMBL/GenBank/DDBJ databases">
        <authorList>
            <person name="Jeong J.W."/>
        </authorList>
    </citation>
    <scope>NUCLEOTIDE SEQUENCE [LARGE SCALE GENOMIC DNA]</scope>
    <source>
        <strain evidence="3 4">MMS21-TAE1-1</strain>
    </source>
</reference>
<accession>A0ABS6IFQ3</accession>
<dbReference type="EMBL" id="JAHOPC010000030">
    <property type="protein sequence ID" value="MBU8869209.1"/>
    <property type="molecule type" value="Genomic_DNA"/>
</dbReference>
<organism evidence="3 4">
    <name type="scientific">Paenarthrobacter aromaticivorans</name>
    <dbReference type="NCBI Taxonomy" id="2849150"/>
    <lineage>
        <taxon>Bacteria</taxon>
        <taxon>Bacillati</taxon>
        <taxon>Actinomycetota</taxon>
        <taxon>Actinomycetes</taxon>
        <taxon>Micrococcales</taxon>
        <taxon>Micrococcaceae</taxon>
        <taxon>Paenarthrobacter</taxon>
    </lineage>
</organism>
<feature type="compositionally biased region" description="Basic and acidic residues" evidence="1">
    <location>
        <begin position="148"/>
        <end position="165"/>
    </location>
</feature>
<feature type="domain" description="Transcriptional regulator SbtR-like C-terminal" evidence="2">
    <location>
        <begin position="39"/>
        <end position="124"/>
    </location>
</feature>
<keyword evidence="4" id="KW-1185">Reference proteome</keyword>
<proteinExistence type="predicted"/>
<dbReference type="Proteomes" id="UP000824166">
    <property type="component" value="Unassembled WGS sequence"/>
</dbReference>
<evidence type="ECO:0000256" key="1">
    <source>
        <dbReference type="SAM" id="MobiDB-lite"/>
    </source>
</evidence>
<feature type="region of interest" description="Disordered" evidence="1">
    <location>
        <begin position="126"/>
        <end position="165"/>
    </location>
</feature>
<dbReference type="RefSeq" id="WP_216927768.1">
    <property type="nucleotide sequence ID" value="NZ_JAHOPC010000030.1"/>
</dbReference>